<dbReference type="CDD" id="cd00004">
    <property type="entry name" value="Sortase"/>
    <property type="match status" value="1"/>
</dbReference>
<gene>
    <name evidence="2" type="ORF">UV54_C0039G0006</name>
</gene>
<keyword evidence="1" id="KW-0378">Hydrolase</keyword>
<dbReference type="Proteomes" id="UP000034213">
    <property type="component" value="Unassembled WGS sequence"/>
</dbReference>
<comment type="caution">
    <text evidence="2">The sequence shown here is derived from an EMBL/GenBank/DDBJ whole genome shotgun (WGS) entry which is preliminary data.</text>
</comment>
<reference evidence="2 3" key="1">
    <citation type="journal article" date="2015" name="Nature">
        <title>rRNA introns, odd ribosomes, and small enigmatic genomes across a large radiation of phyla.</title>
        <authorList>
            <person name="Brown C.T."/>
            <person name="Hug L.A."/>
            <person name="Thomas B.C."/>
            <person name="Sharon I."/>
            <person name="Castelle C.J."/>
            <person name="Singh A."/>
            <person name="Wilkins M.J."/>
            <person name="Williams K.H."/>
            <person name="Banfield J.F."/>
        </authorList>
    </citation>
    <scope>NUCLEOTIDE SEQUENCE [LARGE SCALE GENOMIC DNA]</scope>
</reference>
<proteinExistence type="predicted"/>
<dbReference type="EMBL" id="LCEW01000039">
    <property type="protein sequence ID" value="KKS79207.1"/>
    <property type="molecule type" value="Genomic_DNA"/>
</dbReference>
<sequence>MAMAIKLINLGLILATGILAWIFGPSLFMEAQYQKQVKQHQSGEPTIGFGALMFNLPPVTSKTEPGFATMADKAAVPTITPLSPEFGIVIPKIFANVAITENVNPAEKAVYQQVLRQTGGVAHAAGSAVPGEPGTVYIFGHSTDAGINVERLNAVFYLLRKLEAGDEIIVYYKNKPFKYLVSEKKTVNPDDISDITNVANEERLVLQTCWPPGTTWKRLLIIARLWKE</sequence>
<dbReference type="InterPro" id="IPR005754">
    <property type="entry name" value="Sortase"/>
</dbReference>
<protein>
    <submittedName>
        <fullName evidence="2">LPXTG-site transpeptidase (Sortase) family protein</fullName>
    </submittedName>
</protein>
<dbReference type="SUPFAM" id="SSF63817">
    <property type="entry name" value="Sortase"/>
    <property type="match status" value="1"/>
</dbReference>
<dbReference type="STRING" id="1618369.UV54_C0039G0006"/>
<evidence type="ECO:0000313" key="3">
    <source>
        <dbReference type="Proteomes" id="UP000034213"/>
    </source>
</evidence>
<evidence type="ECO:0000256" key="1">
    <source>
        <dbReference type="ARBA" id="ARBA00022801"/>
    </source>
</evidence>
<dbReference type="AlphaFoldDB" id="A0A0G1C0V5"/>
<dbReference type="InterPro" id="IPR023365">
    <property type="entry name" value="Sortase_dom-sf"/>
</dbReference>
<dbReference type="GO" id="GO:0016787">
    <property type="term" value="F:hydrolase activity"/>
    <property type="evidence" value="ECO:0007669"/>
    <property type="project" value="UniProtKB-KW"/>
</dbReference>
<dbReference type="NCBIfam" id="TIGR01076">
    <property type="entry name" value="sortase_fam"/>
    <property type="match status" value="1"/>
</dbReference>
<dbReference type="Gene3D" id="2.40.260.10">
    <property type="entry name" value="Sortase"/>
    <property type="match status" value="1"/>
</dbReference>
<organism evidence="2 3">
    <name type="scientific">Candidatus Beckwithbacteria bacterium GW2011_GWA2_43_10</name>
    <dbReference type="NCBI Taxonomy" id="1618369"/>
    <lineage>
        <taxon>Bacteria</taxon>
        <taxon>Candidatus Beckwithiibacteriota</taxon>
    </lineage>
</organism>
<accession>A0A0G1C0V5</accession>
<evidence type="ECO:0000313" key="2">
    <source>
        <dbReference type="EMBL" id="KKS79207.1"/>
    </source>
</evidence>
<dbReference type="Pfam" id="PF04203">
    <property type="entry name" value="Sortase"/>
    <property type="match status" value="1"/>
</dbReference>
<name>A0A0G1C0V5_9BACT</name>